<dbReference type="AlphaFoldDB" id="A0A1G4PCC5"/>
<reference evidence="3" key="1">
    <citation type="submission" date="2016-10" db="EMBL/GenBank/DDBJ databases">
        <authorList>
            <person name="Varghese N."/>
            <person name="Submissions S."/>
        </authorList>
    </citation>
    <scope>NUCLEOTIDE SEQUENCE [LARGE SCALE GENOMIC DNA]</scope>
    <source>
        <strain evidence="3">CGMCC 1.3431</strain>
    </source>
</reference>
<sequence length="80" mass="8971">MKELVRANNPALISFVESLLKELDINYFVADQAISAAEGSIGMFPKRILVSEDHFDKARNLLIDAGLEDELRPLNPGFWP</sequence>
<dbReference type="OrthoDB" id="5297170at2"/>
<dbReference type="Pfam" id="PF09413">
    <property type="entry name" value="DUF2007"/>
    <property type="match status" value="1"/>
</dbReference>
<dbReference type="InterPro" id="IPR018551">
    <property type="entry name" value="DUF2007"/>
</dbReference>
<evidence type="ECO:0000259" key="1">
    <source>
        <dbReference type="Pfam" id="PF09413"/>
    </source>
</evidence>
<feature type="domain" description="DUF2007" evidence="1">
    <location>
        <begin position="1"/>
        <end position="65"/>
    </location>
</feature>
<accession>A0A1G4PCC5</accession>
<gene>
    <name evidence="2" type="ORF">SAMN02927928_0234</name>
</gene>
<name>A0A1G4PCC5_9CAUL</name>
<dbReference type="Gene3D" id="3.30.70.790">
    <property type="entry name" value="UreE, C-terminal domain"/>
    <property type="match status" value="1"/>
</dbReference>
<dbReference type="STRING" id="260084.SAMN02927928_0234"/>
<dbReference type="InterPro" id="IPR011322">
    <property type="entry name" value="N-reg_PII-like_a/b"/>
</dbReference>
<evidence type="ECO:0000313" key="2">
    <source>
        <dbReference type="EMBL" id="SCW29778.1"/>
    </source>
</evidence>
<evidence type="ECO:0000313" key="3">
    <source>
        <dbReference type="Proteomes" id="UP000199150"/>
    </source>
</evidence>
<dbReference type="RefSeq" id="WP_090642677.1">
    <property type="nucleotide sequence ID" value="NZ_CBCRYE010000001.1"/>
</dbReference>
<organism evidence="2 3">
    <name type="scientific">Asticcacaulis taihuensis</name>
    <dbReference type="NCBI Taxonomy" id="260084"/>
    <lineage>
        <taxon>Bacteria</taxon>
        <taxon>Pseudomonadati</taxon>
        <taxon>Pseudomonadota</taxon>
        <taxon>Alphaproteobacteria</taxon>
        <taxon>Caulobacterales</taxon>
        <taxon>Caulobacteraceae</taxon>
        <taxon>Asticcacaulis</taxon>
    </lineage>
</organism>
<dbReference type="Proteomes" id="UP000199150">
    <property type="component" value="Unassembled WGS sequence"/>
</dbReference>
<keyword evidence="3" id="KW-1185">Reference proteome</keyword>
<dbReference type="SUPFAM" id="SSF54913">
    <property type="entry name" value="GlnB-like"/>
    <property type="match status" value="1"/>
</dbReference>
<proteinExistence type="predicted"/>
<dbReference type="EMBL" id="FMTS01000001">
    <property type="protein sequence ID" value="SCW29778.1"/>
    <property type="molecule type" value="Genomic_DNA"/>
</dbReference>
<protein>
    <submittedName>
        <fullName evidence="2">Putative signal transducing protein</fullName>
    </submittedName>
</protein>